<reference evidence="2 3" key="1">
    <citation type="submission" date="2019-03" db="EMBL/GenBank/DDBJ databases">
        <title>Genomic Encyclopedia of Type Strains, Phase IV (KMG-IV): sequencing the most valuable type-strain genomes for metagenomic binning, comparative biology and taxonomic classification.</title>
        <authorList>
            <person name="Goeker M."/>
        </authorList>
    </citation>
    <scope>NUCLEOTIDE SEQUENCE [LARGE SCALE GENOMIC DNA]</scope>
    <source>
        <strain evidence="2 3">DSM 45934</strain>
    </source>
</reference>
<feature type="transmembrane region" description="Helical" evidence="1">
    <location>
        <begin position="113"/>
        <end position="133"/>
    </location>
</feature>
<comment type="caution">
    <text evidence="2">The sequence shown here is derived from an EMBL/GenBank/DDBJ whole genome shotgun (WGS) entry which is preliminary data.</text>
</comment>
<dbReference type="EMBL" id="SLWS01000005">
    <property type="protein sequence ID" value="TCO58466.1"/>
    <property type="molecule type" value="Genomic_DNA"/>
</dbReference>
<sequence length="167" mass="16478">MRLTAGVPAWVVRATVALAVALIMVLLAAQGVSGILLGVVGVVGALSALVPASPAPAMVIIATAVSVAVVVDDPFGVGVLALLPLVHVVHIGCALTAVIPGTARIHLRALRPVAVRFVLVQTIALGLAGVSSIVPTSVMPTVLEIAGLLAVAGLAAVAAGLILKRPL</sequence>
<keyword evidence="1" id="KW-0812">Transmembrane</keyword>
<keyword evidence="3" id="KW-1185">Reference proteome</keyword>
<organism evidence="2 3">
    <name type="scientific">Actinocrispum wychmicini</name>
    <dbReference type="NCBI Taxonomy" id="1213861"/>
    <lineage>
        <taxon>Bacteria</taxon>
        <taxon>Bacillati</taxon>
        <taxon>Actinomycetota</taxon>
        <taxon>Actinomycetes</taxon>
        <taxon>Pseudonocardiales</taxon>
        <taxon>Pseudonocardiaceae</taxon>
        <taxon>Actinocrispum</taxon>
    </lineage>
</organism>
<keyword evidence="1" id="KW-0472">Membrane</keyword>
<proteinExistence type="predicted"/>
<feature type="transmembrane region" description="Helical" evidence="1">
    <location>
        <begin position="145"/>
        <end position="163"/>
    </location>
</feature>
<name>A0A4R2JMV5_9PSEU</name>
<protein>
    <submittedName>
        <fullName evidence="2">Uncharacterized protein</fullName>
    </submittedName>
</protein>
<gene>
    <name evidence="2" type="ORF">EV192_105535</name>
</gene>
<feature type="transmembrane region" description="Helical" evidence="1">
    <location>
        <begin position="6"/>
        <end position="29"/>
    </location>
</feature>
<accession>A0A4R2JMV5</accession>
<dbReference type="RefSeq" id="WP_132119227.1">
    <property type="nucleotide sequence ID" value="NZ_SLWS01000005.1"/>
</dbReference>
<dbReference type="Proteomes" id="UP000295680">
    <property type="component" value="Unassembled WGS sequence"/>
</dbReference>
<feature type="transmembrane region" description="Helical" evidence="1">
    <location>
        <begin position="75"/>
        <end position="101"/>
    </location>
</feature>
<evidence type="ECO:0000313" key="2">
    <source>
        <dbReference type="EMBL" id="TCO58466.1"/>
    </source>
</evidence>
<keyword evidence="1" id="KW-1133">Transmembrane helix</keyword>
<evidence type="ECO:0000256" key="1">
    <source>
        <dbReference type="SAM" id="Phobius"/>
    </source>
</evidence>
<evidence type="ECO:0000313" key="3">
    <source>
        <dbReference type="Proteomes" id="UP000295680"/>
    </source>
</evidence>
<dbReference type="OrthoDB" id="3689655at2"/>
<feature type="transmembrane region" description="Helical" evidence="1">
    <location>
        <begin position="36"/>
        <end position="69"/>
    </location>
</feature>
<dbReference type="AlphaFoldDB" id="A0A4R2JMV5"/>